<keyword evidence="4" id="KW-1185">Reference proteome</keyword>
<feature type="domain" description="J" evidence="2">
    <location>
        <begin position="67"/>
        <end position="131"/>
    </location>
</feature>
<reference evidence="3" key="2">
    <citation type="submission" date="2023-05" db="EMBL/GenBank/DDBJ databases">
        <authorList>
            <person name="Schelkunov M.I."/>
        </authorList>
    </citation>
    <scope>NUCLEOTIDE SEQUENCE</scope>
    <source>
        <strain evidence="3">Hsosn_3</strain>
        <tissue evidence="3">Leaf</tissue>
    </source>
</reference>
<dbReference type="InterPro" id="IPR024593">
    <property type="entry name" value="DUF3444"/>
</dbReference>
<dbReference type="PANTHER" id="PTHR45089:SF24">
    <property type="entry name" value="DNAJ HEAT SHOCK N-TERMINAL DOMAIN-CONTAINING PROTEIN"/>
    <property type="match status" value="1"/>
</dbReference>
<dbReference type="Proteomes" id="UP001237642">
    <property type="component" value="Unassembled WGS sequence"/>
</dbReference>
<sequence>MECNKEEALKAKELAEKKMENKDFLGARKIAIKAQNLYPGLENISQLIMVCDVYCSAENKILGTEMDWYGILKLEPTADDVQIKKQFRRFALNLHPDKNKFAEAADAFKLIGEAQRVLLDKDKRKMHDMKRKSAKVNGAPKQASKPSSVQRRPHNENSSMNANRHFQQAPQTVQTGSNNNNPTFWTTCPFCETKYQFYRDALHRNLLCRNCQKAFTAYEFGAQGVAPQNKMSQSAFPKQTGAHNQAPFKVGLQSNAEFSSTKVEVGGNTWSSEVVQGSKPVEKLGDVLMNLNQKRKAEIPQTQTCGKMNEKKLKQFFECSKSFNSKASTKSEEEVPIESGGLSSDPLLRRSSRTRTNVSCTGEAVEDLFTKQEPPDMNRSTGIDAHMEENEEDAITKKHLFPEEVFSNKGTETEKKSEHGEPSEDAKTEPETFDYPDPDFSDFDINRDEKKFAAGQIWAVYDTQDAMPRFYAQIGKVLHPKFKLRITWLEADPDDKDEIKWAEEDLPVSCGNFRQGSSENTEDRLMFSHMVSWEKGNSRNTYKIYPKKGETWALFKRWNINWSSDPENHRKYEYEFVEVLSDYADGTAISVAYLGKVKGYVCLFHRTKQGGVDIFQVEPKEIFRFSHRIPSFQVTGENLIDELKGSFELDPVCLPPNLQEIDPPTSEDMKRRKMPPDGPCSTYATDTMETIPNIHVHVSNSGAEQKKCSDSCVDSSTAEEDQKLHTEATFNMFENPTEDAGVVPDLSDDDYEIPDPEFCNFDAHKSIDKFEIGQVWAIYCDEDGMPKYYGWIKKIDILPKYRLTVAWLEISSTSSGMIQWTDKNIPVTCGRYKLMKVKPSEYTSTAPFSHQVRARVESTCKKKEYVILPRKGEIWALYKSWNAEMKCSDLENCDYDIVEVIEESQLGIYVLSLEVVDGFKSVFRTQVKEQFPVTFTIPANELLRFSHQIPSFRLTEERGGSLRGYLELDPAAFPFHWFCKD</sequence>
<dbReference type="InterPro" id="IPR001623">
    <property type="entry name" value="DnaJ_domain"/>
</dbReference>
<feature type="compositionally biased region" description="Polar residues" evidence="1">
    <location>
        <begin position="144"/>
        <end position="160"/>
    </location>
</feature>
<feature type="region of interest" description="Disordered" evidence="1">
    <location>
        <begin position="656"/>
        <end position="677"/>
    </location>
</feature>
<proteinExistence type="predicted"/>
<dbReference type="PRINTS" id="PR00625">
    <property type="entry name" value="JDOMAIN"/>
</dbReference>
<dbReference type="PROSITE" id="PS50076">
    <property type="entry name" value="DNAJ_2"/>
    <property type="match status" value="1"/>
</dbReference>
<evidence type="ECO:0000313" key="3">
    <source>
        <dbReference type="EMBL" id="KAK1351846.1"/>
    </source>
</evidence>
<dbReference type="CDD" id="cd06257">
    <property type="entry name" value="DnaJ"/>
    <property type="match status" value="1"/>
</dbReference>
<dbReference type="PANTHER" id="PTHR45089">
    <property type="entry name" value="DNAJ HEAT SHOCK AMINO-TERMINAL DOMAIN PROTEIN-RELATED"/>
    <property type="match status" value="1"/>
</dbReference>
<organism evidence="3 4">
    <name type="scientific">Heracleum sosnowskyi</name>
    <dbReference type="NCBI Taxonomy" id="360622"/>
    <lineage>
        <taxon>Eukaryota</taxon>
        <taxon>Viridiplantae</taxon>
        <taxon>Streptophyta</taxon>
        <taxon>Embryophyta</taxon>
        <taxon>Tracheophyta</taxon>
        <taxon>Spermatophyta</taxon>
        <taxon>Magnoliopsida</taxon>
        <taxon>eudicotyledons</taxon>
        <taxon>Gunneridae</taxon>
        <taxon>Pentapetalae</taxon>
        <taxon>asterids</taxon>
        <taxon>campanulids</taxon>
        <taxon>Apiales</taxon>
        <taxon>Apiaceae</taxon>
        <taxon>Apioideae</taxon>
        <taxon>apioid superclade</taxon>
        <taxon>Tordylieae</taxon>
        <taxon>Tordyliinae</taxon>
        <taxon>Heracleum</taxon>
    </lineage>
</organism>
<dbReference type="InterPro" id="IPR036869">
    <property type="entry name" value="J_dom_sf"/>
</dbReference>
<dbReference type="Pfam" id="PF11926">
    <property type="entry name" value="DUF3444"/>
    <property type="match status" value="2"/>
</dbReference>
<evidence type="ECO:0000259" key="2">
    <source>
        <dbReference type="PROSITE" id="PS50076"/>
    </source>
</evidence>
<name>A0AAD8GNM9_9APIA</name>
<evidence type="ECO:0000256" key="1">
    <source>
        <dbReference type="SAM" id="MobiDB-lite"/>
    </source>
</evidence>
<dbReference type="AlphaFoldDB" id="A0AAD8GNM9"/>
<evidence type="ECO:0000313" key="4">
    <source>
        <dbReference type="Proteomes" id="UP001237642"/>
    </source>
</evidence>
<accession>A0AAD8GNM9</accession>
<dbReference type="EMBL" id="JAUIZM010000022">
    <property type="protein sequence ID" value="KAK1351846.1"/>
    <property type="molecule type" value="Genomic_DNA"/>
</dbReference>
<dbReference type="SUPFAM" id="SSF46565">
    <property type="entry name" value="Chaperone J-domain"/>
    <property type="match status" value="1"/>
</dbReference>
<protein>
    <submittedName>
        <fullName evidence="3">DnaJ subfamily B member like</fullName>
    </submittedName>
</protein>
<dbReference type="SMART" id="SM00271">
    <property type="entry name" value="DnaJ"/>
    <property type="match status" value="1"/>
</dbReference>
<feature type="region of interest" description="Disordered" evidence="1">
    <location>
        <begin position="394"/>
        <end position="437"/>
    </location>
</feature>
<reference evidence="3" key="1">
    <citation type="submission" date="2023-02" db="EMBL/GenBank/DDBJ databases">
        <title>Genome of toxic invasive species Heracleum sosnowskyi carries increased number of genes despite the absence of recent whole-genome duplications.</title>
        <authorList>
            <person name="Schelkunov M."/>
            <person name="Shtratnikova V."/>
            <person name="Makarenko M."/>
            <person name="Klepikova A."/>
            <person name="Omelchenko D."/>
            <person name="Novikova G."/>
            <person name="Obukhova E."/>
            <person name="Bogdanov V."/>
            <person name="Penin A."/>
            <person name="Logacheva M."/>
        </authorList>
    </citation>
    <scope>NUCLEOTIDE SEQUENCE</scope>
    <source>
        <strain evidence="3">Hsosn_3</strain>
        <tissue evidence="3">Leaf</tissue>
    </source>
</reference>
<comment type="caution">
    <text evidence="3">The sequence shown here is derived from an EMBL/GenBank/DDBJ whole genome shotgun (WGS) entry which is preliminary data.</text>
</comment>
<feature type="region of interest" description="Disordered" evidence="1">
    <location>
        <begin position="122"/>
        <end position="160"/>
    </location>
</feature>
<feature type="region of interest" description="Disordered" evidence="1">
    <location>
        <begin position="325"/>
        <end position="357"/>
    </location>
</feature>
<dbReference type="Pfam" id="PF00226">
    <property type="entry name" value="DnaJ"/>
    <property type="match status" value="1"/>
</dbReference>
<feature type="compositionally biased region" description="Basic and acidic residues" evidence="1">
    <location>
        <begin position="411"/>
        <end position="430"/>
    </location>
</feature>
<gene>
    <name evidence="3" type="ORF">POM88_053851</name>
</gene>
<dbReference type="Gene3D" id="1.10.287.110">
    <property type="entry name" value="DnaJ domain"/>
    <property type="match status" value="1"/>
</dbReference>